<organism evidence="2 3">
    <name type="scientific">Thiothrix lacustris</name>
    <dbReference type="NCBI Taxonomy" id="525917"/>
    <lineage>
        <taxon>Bacteria</taxon>
        <taxon>Pseudomonadati</taxon>
        <taxon>Pseudomonadota</taxon>
        <taxon>Gammaproteobacteria</taxon>
        <taxon>Thiotrichales</taxon>
        <taxon>Thiotrichaceae</taxon>
        <taxon>Thiothrix</taxon>
    </lineage>
</organism>
<evidence type="ECO:0000313" key="2">
    <source>
        <dbReference type="EMBL" id="OQX11020.1"/>
    </source>
</evidence>
<sequence length="71" mass="7744">MPANHTPFPLSGNNFTTILCLDDIKDPDALLEALELEMVLFEFELPPTMQKRTDTVESSLSASSDCTGAGR</sequence>
<feature type="compositionally biased region" description="Polar residues" evidence="1">
    <location>
        <begin position="56"/>
        <end position="71"/>
    </location>
</feature>
<accession>A0A1Y1QPW3</accession>
<comment type="caution">
    <text evidence="2">The sequence shown here is derived from an EMBL/GenBank/DDBJ whole genome shotgun (WGS) entry which is preliminary data.</text>
</comment>
<dbReference type="EMBL" id="MTEJ01000098">
    <property type="protein sequence ID" value="OQX11020.1"/>
    <property type="molecule type" value="Genomic_DNA"/>
</dbReference>
<name>A0A1Y1QPW3_9GAMM</name>
<reference evidence="2 3" key="1">
    <citation type="submission" date="2017-01" db="EMBL/GenBank/DDBJ databases">
        <title>Novel large sulfur bacteria in the metagenomes of groundwater-fed chemosynthetic microbial mats in the Lake Huron basin.</title>
        <authorList>
            <person name="Sharrar A.M."/>
            <person name="Flood B.E."/>
            <person name="Bailey J.V."/>
            <person name="Jones D.S."/>
            <person name="Biddanda B."/>
            <person name="Ruberg S.A."/>
            <person name="Marcus D.N."/>
            <person name="Dick G.J."/>
        </authorList>
    </citation>
    <scope>NUCLEOTIDE SEQUENCE [LARGE SCALE GENOMIC DNA]</scope>
    <source>
        <strain evidence="2">A8</strain>
    </source>
</reference>
<evidence type="ECO:0000313" key="3">
    <source>
        <dbReference type="Proteomes" id="UP000192491"/>
    </source>
</evidence>
<evidence type="ECO:0000256" key="1">
    <source>
        <dbReference type="SAM" id="MobiDB-lite"/>
    </source>
</evidence>
<proteinExistence type="predicted"/>
<feature type="region of interest" description="Disordered" evidence="1">
    <location>
        <begin position="51"/>
        <end position="71"/>
    </location>
</feature>
<dbReference type="AlphaFoldDB" id="A0A1Y1QPW3"/>
<dbReference type="Proteomes" id="UP000192491">
    <property type="component" value="Unassembled WGS sequence"/>
</dbReference>
<protein>
    <submittedName>
        <fullName evidence="2">Uncharacterized protein</fullName>
    </submittedName>
</protein>
<gene>
    <name evidence="2" type="ORF">BWK73_18720</name>
</gene>